<dbReference type="InterPro" id="IPR037171">
    <property type="entry name" value="NagB/RpiA_transferase-like"/>
</dbReference>
<keyword evidence="6" id="KW-0436">Ligase</keyword>
<keyword evidence="3 4" id="KW-0067">ATP-binding</keyword>
<evidence type="ECO:0000256" key="1">
    <source>
        <dbReference type="ARBA" id="ARBA00010638"/>
    </source>
</evidence>
<comment type="cofactor">
    <cofactor evidence="5">
        <name>Mg(2+)</name>
        <dbReference type="ChEBI" id="CHEBI:18420"/>
    </cofactor>
</comment>
<keyword evidence="5" id="KW-0479">Metal-binding</keyword>
<protein>
    <recommendedName>
        <fullName evidence="5">5-formyltetrahydrofolate cyclo-ligase</fullName>
        <ecNumber evidence="5">6.3.3.2</ecNumber>
    </recommendedName>
</protein>
<dbReference type="Pfam" id="PF01812">
    <property type="entry name" value="5-FTHF_cyc-lig"/>
    <property type="match status" value="1"/>
</dbReference>
<dbReference type="PANTHER" id="PTHR23407:SF1">
    <property type="entry name" value="5-FORMYLTETRAHYDROFOLATE CYCLO-LIGASE"/>
    <property type="match status" value="1"/>
</dbReference>
<dbReference type="SUPFAM" id="SSF100950">
    <property type="entry name" value="NagB/RpiA/CoA transferase-like"/>
    <property type="match status" value="1"/>
</dbReference>
<dbReference type="AlphaFoldDB" id="A0A543PI75"/>
<evidence type="ECO:0000256" key="5">
    <source>
        <dbReference type="RuleBase" id="RU361279"/>
    </source>
</evidence>
<proteinExistence type="inferred from homology"/>
<dbReference type="GO" id="GO:0005524">
    <property type="term" value="F:ATP binding"/>
    <property type="evidence" value="ECO:0007669"/>
    <property type="project" value="UniProtKB-KW"/>
</dbReference>
<keyword evidence="7" id="KW-1185">Reference proteome</keyword>
<dbReference type="Proteomes" id="UP000319865">
    <property type="component" value="Unassembled WGS sequence"/>
</dbReference>
<dbReference type="RefSeq" id="WP_246063711.1">
    <property type="nucleotide sequence ID" value="NZ_VFQE01000001.1"/>
</dbReference>
<evidence type="ECO:0000256" key="4">
    <source>
        <dbReference type="PIRSR" id="PIRSR006806-1"/>
    </source>
</evidence>
<dbReference type="PANTHER" id="PTHR23407">
    <property type="entry name" value="ATPASE INHIBITOR/5-FORMYLTETRAHYDROFOLATE CYCLO-LIGASE"/>
    <property type="match status" value="1"/>
</dbReference>
<name>A0A543PI75_9ACTN</name>
<dbReference type="InterPro" id="IPR024185">
    <property type="entry name" value="FTHF_cligase-like_sf"/>
</dbReference>
<dbReference type="PIRSF" id="PIRSF006806">
    <property type="entry name" value="FTHF_cligase"/>
    <property type="match status" value="1"/>
</dbReference>
<evidence type="ECO:0000256" key="3">
    <source>
        <dbReference type="ARBA" id="ARBA00022840"/>
    </source>
</evidence>
<evidence type="ECO:0000313" key="7">
    <source>
        <dbReference type="Proteomes" id="UP000319865"/>
    </source>
</evidence>
<feature type="binding site" evidence="4">
    <location>
        <begin position="137"/>
        <end position="145"/>
    </location>
    <ligand>
        <name>ATP</name>
        <dbReference type="ChEBI" id="CHEBI:30616"/>
    </ligand>
</feature>
<organism evidence="6 7">
    <name type="scientific">Blastococcus colisei</name>
    <dbReference type="NCBI Taxonomy" id="1564162"/>
    <lineage>
        <taxon>Bacteria</taxon>
        <taxon>Bacillati</taxon>
        <taxon>Actinomycetota</taxon>
        <taxon>Actinomycetes</taxon>
        <taxon>Geodermatophilales</taxon>
        <taxon>Geodermatophilaceae</taxon>
        <taxon>Blastococcus</taxon>
    </lineage>
</organism>
<dbReference type="Gene3D" id="3.40.50.10420">
    <property type="entry name" value="NagB/RpiA/CoA transferase-like"/>
    <property type="match status" value="1"/>
</dbReference>
<evidence type="ECO:0000256" key="2">
    <source>
        <dbReference type="ARBA" id="ARBA00022741"/>
    </source>
</evidence>
<comment type="caution">
    <text evidence="6">The sequence shown here is derived from an EMBL/GenBank/DDBJ whole genome shotgun (WGS) entry which is preliminary data.</text>
</comment>
<feature type="binding site" evidence="4">
    <location>
        <position position="60"/>
    </location>
    <ligand>
        <name>substrate</name>
    </ligand>
</feature>
<dbReference type="GO" id="GO:0009396">
    <property type="term" value="P:folic acid-containing compound biosynthetic process"/>
    <property type="evidence" value="ECO:0007669"/>
    <property type="project" value="TreeGrafter"/>
</dbReference>
<accession>A0A543PI75</accession>
<feature type="binding site" evidence="4">
    <location>
        <position position="55"/>
    </location>
    <ligand>
        <name>substrate</name>
    </ligand>
</feature>
<evidence type="ECO:0000313" key="6">
    <source>
        <dbReference type="EMBL" id="TQN43780.1"/>
    </source>
</evidence>
<comment type="similarity">
    <text evidence="1 5">Belongs to the 5-formyltetrahydrofolate cyclo-ligase family.</text>
</comment>
<comment type="catalytic activity">
    <reaction evidence="5">
        <text>(6S)-5-formyl-5,6,7,8-tetrahydrofolate + ATP = (6R)-5,10-methenyltetrahydrofolate + ADP + phosphate</text>
        <dbReference type="Rhea" id="RHEA:10488"/>
        <dbReference type="ChEBI" id="CHEBI:30616"/>
        <dbReference type="ChEBI" id="CHEBI:43474"/>
        <dbReference type="ChEBI" id="CHEBI:57455"/>
        <dbReference type="ChEBI" id="CHEBI:57457"/>
        <dbReference type="ChEBI" id="CHEBI:456216"/>
        <dbReference type="EC" id="6.3.3.2"/>
    </reaction>
</comment>
<dbReference type="GO" id="GO:0030272">
    <property type="term" value="F:5-formyltetrahydrofolate cyclo-ligase activity"/>
    <property type="evidence" value="ECO:0007669"/>
    <property type="project" value="UniProtKB-EC"/>
</dbReference>
<dbReference type="EMBL" id="VFQE01000001">
    <property type="protein sequence ID" value="TQN43780.1"/>
    <property type="molecule type" value="Genomic_DNA"/>
</dbReference>
<gene>
    <name evidence="6" type="ORF">FHU33_3245</name>
</gene>
<dbReference type="EC" id="6.3.3.2" evidence="5"/>
<dbReference type="InterPro" id="IPR002698">
    <property type="entry name" value="FTHF_cligase"/>
</dbReference>
<reference evidence="6 7" key="1">
    <citation type="submission" date="2019-06" db="EMBL/GenBank/DDBJ databases">
        <title>Sequencing the genomes of 1000 actinobacteria strains.</title>
        <authorList>
            <person name="Klenk H.-P."/>
        </authorList>
    </citation>
    <scope>NUCLEOTIDE SEQUENCE [LARGE SCALE GENOMIC DNA]</scope>
    <source>
        <strain evidence="6 7">DSM 46837</strain>
    </source>
</reference>
<dbReference type="NCBIfam" id="TIGR02727">
    <property type="entry name" value="MTHFS_bact"/>
    <property type="match status" value="1"/>
</dbReference>
<sequence>MTGPGDPVAAKAALRARLLARRIGRPEAERAAAAAAVAAVLVRRLAGAGTVAAFVPDPTEPGHGRLPAAYAELGARVLLPVIPAQGRELGWAEHTGRFVPGRFGLLQPDGPWLDTTAIGTADVVIVPALAVDRAGIRLGRGGGYYDRALPHARPDAVLVALVFDDEVVDELPAEAHDRPVDAIVTPSGWRELPGRSP</sequence>
<keyword evidence="2 4" id="KW-0547">Nucleotide-binding</keyword>
<keyword evidence="5" id="KW-0460">Magnesium</keyword>
<dbReference type="GO" id="GO:0035999">
    <property type="term" value="P:tetrahydrofolate interconversion"/>
    <property type="evidence" value="ECO:0007669"/>
    <property type="project" value="TreeGrafter"/>
</dbReference>
<feature type="binding site" evidence="4">
    <location>
        <begin position="11"/>
        <end position="15"/>
    </location>
    <ligand>
        <name>ATP</name>
        <dbReference type="ChEBI" id="CHEBI:30616"/>
    </ligand>
</feature>
<dbReference type="GO" id="GO:0046872">
    <property type="term" value="F:metal ion binding"/>
    <property type="evidence" value="ECO:0007669"/>
    <property type="project" value="UniProtKB-KW"/>
</dbReference>